<dbReference type="InterPro" id="IPR052895">
    <property type="entry name" value="HetReg/Transcr_Mod"/>
</dbReference>
<dbReference type="STRING" id="1279085.S0DZU0"/>
<evidence type="ECO:0000313" key="2">
    <source>
        <dbReference type="EMBL" id="CCT68119.1"/>
    </source>
</evidence>
<dbReference type="RefSeq" id="XP_023430199.1">
    <property type="nucleotide sequence ID" value="XM_023577074.1"/>
</dbReference>
<dbReference type="Proteomes" id="UP000016800">
    <property type="component" value="Chromosome V"/>
</dbReference>
<organism evidence="2 3">
    <name type="scientific">Gibberella fujikuroi (strain CBS 195.34 / IMI 58289 / NRRL A-6831)</name>
    <name type="common">Bakanae and foot rot disease fungus</name>
    <name type="synonym">Fusarium fujikuroi</name>
    <dbReference type="NCBI Taxonomy" id="1279085"/>
    <lineage>
        <taxon>Eukaryota</taxon>
        <taxon>Fungi</taxon>
        <taxon>Dikarya</taxon>
        <taxon>Ascomycota</taxon>
        <taxon>Pezizomycotina</taxon>
        <taxon>Sordariomycetes</taxon>
        <taxon>Hypocreomycetidae</taxon>
        <taxon>Hypocreales</taxon>
        <taxon>Nectriaceae</taxon>
        <taxon>Fusarium</taxon>
        <taxon>Fusarium fujikuroi species complex</taxon>
    </lineage>
</organism>
<gene>
    <name evidence="2" type="ORF">FFUJ_06883</name>
</gene>
<dbReference type="PANTHER" id="PTHR24148:SF64">
    <property type="entry name" value="HETEROKARYON INCOMPATIBILITY DOMAIN-CONTAINING PROTEIN"/>
    <property type="match status" value="1"/>
</dbReference>
<evidence type="ECO:0000313" key="3">
    <source>
        <dbReference type="Proteomes" id="UP000016800"/>
    </source>
</evidence>
<dbReference type="PANTHER" id="PTHR24148">
    <property type="entry name" value="ANKYRIN REPEAT DOMAIN-CONTAINING PROTEIN 39 HOMOLOG-RELATED"/>
    <property type="match status" value="1"/>
</dbReference>
<dbReference type="AlphaFoldDB" id="S0DZU0"/>
<protein>
    <submittedName>
        <fullName evidence="2">Related to heterokaryon incompatibility protein (Het-6OR allele)</fullName>
    </submittedName>
</protein>
<dbReference type="EMBL" id="HF679027">
    <property type="protein sequence ID" value="CCT68119.1"/>
    <property type="molecule type" value="Genomic_DNA"/>
</dbReference>
<sequence length="736" mass="82399">MLPSKPKAEAKSSARHSRDSCSSFKVPAALRASSLLSRMNPSLRASSIESYLGGLVSNRLIFDRDSDSRIPLPLFADLEQDSNVEGILLSINNPRSPICRFTPLENNGTPAKSTSGIYHPLPGASTFRVLEILAGEDDVVQCKLHVCSLQTNEAAYEALSYTWGTSGTSSHRKIEIISNGASHSMSISVSLYIALRELRRSNTSRVIWADAICINQEDVKERGQQVVLMGQIFSGAWQVVVWLGEESDRCMCGNTVLETSLSSVSKAFSGVCAVVNDWLAQAGQEALEATYSELSKYDDSTVYRANINDGEDSRSYMMQLFRRRWFSRMWVLQEAVLARHALVQLGSYQIPWEWVGLAAAILVHKPELSPSGFGRDMIPTGAMNGYLMYRLSVSQKCFPRLEFSFAQLLQVSRYFQSKEPKDKVYGLLGIETTDSVGRQIVPDYRETINSEKVFEDIARLMLESANPLTFLSGAGTFGDYDRSRPSWVPSWHKRRPWTILPTKQDQGFQCASASRMEMRSDHKEGELVLKGVIVDQITSMQEHRDYWGIFDENDKSRNNLLNQPRWSTEAWRKCAMILTCGGDGRAYPIDDEATNLADLAAVVLSRSAHWVIRDLIALRDVIEPEDDEMTQAEYLAEIAEGGNARRYISAVEPVRNSYRLFKTASKDFGVGPVDMKIGDKLCVLFGAEVPFLLRPKGDGYLVIGECYVYNLMHGEILEKLTADPEGQLKAEWIKLI</sequence>
<dbReference type="Pfam" id="PF26639">
    <property type="entry name" value="Het-6_barrel"/>
    <property type="match status" value="1"/>
</dbReference>
<dbReference type="HOGENOM" id="CLU_004184_7_4_1"/>
<keyword evidence="3" id="KW-1185">Reference proteome</keyword>
<dbReference type="Pfam" id="PF06985">
    <property type="entry name" value="HET"/>
    <property type="match status" value="1"/>
</dbReference>
<proteinExistence type="predicted"/>
<evidence type="ECO:0000259" key="1">
    <source>
        <dbReference type="Pfam" id="PF06985"/>
    </source>
</evidence>
<dbReference type="InterPro" id="IPR010730">
    <property type="entry name" value="HET"/>
</dbReference>
<reference evidence="3" key="1">
    <citation type="journal article" date="2013" name="PLoS Pathog.">
        <title>Deciphering the cryptic genome: genome-wide analyses of the rice pathogen Fusarium fujikuroi reveal complex regulation of secondary metabolism and novel metabolites.</title>
        <authorList>
            <person name="Wiemann P."/>
            <person name="Sieber C.M."/>
            <person name="von Bargen K.W."/>
            <person name="Studt L."/>
            <person name="Niehaus E.M."/>
            <person name="Espino J.J."/>
            <person name="Huss K."/>
            <person name="Michielse C.B."/>
            <person name="Albermann S."/>
            <person name="Wagner D."/>
            <person name="Bergner S.V."/>
            <person name="Connolly L.R."/>
            <person name="Fischer A."/>
            <person name="Reuter G."/>
            <person name="Kleigrewe K."/>
            <person name="Bald T."/>
            <person name="Wingfield B.D."/>
            <person name="Ophir R."/>
            <person name="Freeman S."/>
            <person name="Hippler M."/>
            <person name="Smith K.M."/>
            <person name="Brown D.W."/>
            <person name="Proctor R.H."/>
            <person name="Munsterkotter M."/>
            <person name="Freitag M."/>
            <person name="Humpf H.U."/>
            <person name="Guldener U."/>
            <person name="Tudzynski B."/>
        </authorList>
    </citation>
    <scope>NUCLEOTIDE SEQUENCE [LARGE SCALE GENOMIC DNA]</scope>
    <source>
        <strain evidence="3">CBS 195.34 / IMI 58289 / NRRL A-6831</strain>
    </source>
</reference>
<accession>S0DZU0</accession>
<dbReference type="GeneID" id="35400360"/>
<name>S0DZU0_GIBF5</name>
<feature type="domain" description="Heterokaryon incompatibility" evidence="1">
    <location>
        <begin position="156"/>
        <end position="334"/>
    </location>
</feature>
<dbReference type="VEuPathDB" id="FungiDB:FFUJ_06883"/>